<dbReference type="PANTHER" id="PTHR24179:SF20">
    <property type="entry name" value="PROTEIN PHOSPHATASE 1 REGULATORY SUBUNIT 12A"/>
    <property type="match status" value="1"/>
</dbReference>
<dbReference type="PROSITE" id="PS50297">
    <property type="entry name" value="ANK_REP_REGION"/>
    <property type="match status" value="4"/>
</dbReference>
<feature type="compositionally biased region" description="Polar residues" evidence="8">
    <location>
        <begin position="825"/>
        <end position="839"/>
    </location>
</feature>
<evidence type="ECO:0000259" key="9">
    <source>
        <dbReference type="Pfam" id="PF15898"/>
    </source>
</evidence>
<accession>A0ABM3UDY0</accession>
<dbReference type="PROSITE" id="PS50088">
    <property type="entry name" value="ANK_REPEAT"/>
    <property type="match status" value="4"/>
</dbReference>
<feature type="compositionally biased region" description="Polar residues" evidence="8">
    <location>
        <begin position="302"/>
        <end position="316"/>
    </location>
</feature>
<dbReference type="SMART" id="SM00248">
    <property type="entry name" value="ANK"/>
    <property type="match status" value="6"/>
</dbReference>
<feature type="repeat" description="ANK" evidence="6">
    <location>
        <begin position="72"/>
        <end position="104"/>
    </location>
</feature>
<keyword evidence="2 5" id="KW-0963">Cytoplasm</keyword>
<dbReference type="InterPro" id="IPR002110">
    <property type="entry name" value="Ankyrin_rpt"/>
</dbReference>
<dbReference type="InterPro" id="IPR036770">
    <property type="entry name" value="Ankyrin_rpt-contain_sf"/>
</dbReference>
<dbReference type="Gene3D" id="6.10.140.390">
    <property type="match status" value="1"/>
</dbReference>
<keyword evidence="4 6" id="KW-0040">ANK repeat</keyword>
<evidence type="ECO:0000256" key="6">
    <source>
        <dbReference type="PROSITE-ProRule" id="PRU00023"/>
    </source>
</evidence>
<feature type="compositionally biased region" description="Basic and acidic residues" evidence="8">
    <location>
        <begin position="855"/>
        <end position="867"/>
    </location>
</feature>
<feature type="compositionally biased region" description="Polar residues" evidence="8">
    <location>
        <begin position="540"/>
        <end position="551"/>
    </location>
</feature>
<dbReference type="Proteomes" id="UP001652580">
    <property type="component" value="Chromosome 11"/>
</dbReference>
<dbReference type="GeneID" id="103020020"/>
<evidence type="ECO:0000313" key="10">
    <source>
        <dbReference type="Proteomes" id="UP001652580"/>
    </source>
</evidence>
<feature type="compositionally biased region" description="Low complexity" evidence="8">
    <location>
        <begin position="844"/>
        <end position="854"/>
    </location>
</feature>
<feature type="domain" description="cGMP-dependent protein kinase interacting" evidence="9">
    <location>
        <begin position="872"/>
        <end position="971"/>
    </location>
</feature>
<evidence type="ECO:0000256" key="1">
    <source>
        <dbReference type="ARBA" id="ARBA00004529"/>
    </source>
</evidence>
<feature type="compositionally biased region" description="Basic and acidic residues" evidence="8">
    <location>
        <begin position="291"/>
        <end position="300"/>
    </location>
</feature>
<feature type="compositionally biased region" description="Basic and acidic residues" evidence="8">
    <location>
        <begin position="318"/>
        <end position="340"/>
    </location>
</feature>
<dbReference type="PIRSF" id="PIRSF038141">
    <property type="entry name" value="PP1_12ABC_vert"/>
    <property type="match status" value="1"/>
</dbReference>
<dbReference type="Gene3D" id="1.25.40.20">
    <property type="entry name" value="Ankyrin repeat-containing domain"/>
    <property type="match status" value="2"/>
</dbReference>
<sequence length="971" mass="109117">MKMADAKQKRNEQLKRWIGSETDLEPPVVKRQKTKVKFDDGAVFLAACSSGDTDEVLKLLHRGADINYANVDGLTALHQACIDDNVDMVKFLVENGANINQPDNEGWIPLHAAASCGYLDIAEFLIGQGAHVGAVNSEGDTPLDIAEEEAMEELLQNEVNRQGVDIEAARKEEERIMLRDARQWLNSGHINDVRHAKSGGTALHVAAAKGYTEVLKLLIQAGYDVNIKDYDGWTPLHAAAHWGKEEACRILVDSLCDMEMVNKVGQTAFDVADEDILGYLEELQKKQNLLHSEKREKKSPLIESTANMDNNQSQKTFKNKETLIIEPEKNASRIESLEQEKVDDEEEGKKDESSCSSEEDEEDDSESEAETDKTKSMASVTNANTSSTQAAPVAVTTPTVSSGQATPTSPVKKFPTSATKISPKEEERKDESPASWRLGLRKTGSYGALAEITASKEAQKEKDTAGVMRSASSPRLSSSLDNKEKEKDSKGTRLAYVAPTIPRRLASTSDIEEKENRDSSSLRTSSSYTRRKWEDDLKKNSSINEGSTYHKSCSFGRRQDDLISSSVPSTTSTPTVTSAAGLQKSLLSSTSTTTKITTGSSSAGTQSRSYLTPVRDEESESQRKARSRQARQSRRSTQGVTLTDLQEAEKTIGRSRSTRTREQENEEKEKEEKEKQDKEKQEEKKESETSREDEYKQKYSRTYDETYQRYRPVSTSSSTTPSSSLSTMSSSLYASSQLNRPNSLVGITSAYSRGLTKENEREGEKREEEKEGEDKSQPKSIRERRRPREKRRSTGVSFWTQDSDENEQEQQSDTEEGSNKKETQTDSISRYEISSTSASDRYDSLLGRSGSYSYSEERKPYSSRLEKDDSTDFKKLYEQILAENEKLKAQLHDTNMELTDLKLQLEKATQRQERFADRSLLEMEKRERRALERRISEMEEELKMLPDLKADNQRLKDENGALIRVISKLSK</sequence>
<feature type="compositionally biased region" description="Acidic residues" evidence="8">
    <location>
        <begin position="357"/>
        <end position="369"/>
    </location>
</feature>
<evidence type="ECO:0000256" key="8">
    <source>
        <dbReference type="SAM" id="MobiDB-lite"/>
    </source>
</evidence>
<evidence type="ECO:0000256" key="7">
    <source>
        <dbReference type="SAM" id="Coils"/>
    </source>
</evidence>
<feature type="repeat" description="ANK" evidence="6">
    <location>
        <begin position="198"/>
        <end position="230"/>
    </location>
</feature>
<feature type="compositionally biased region" description="Basic residues" evidence="8">
    <location>
        <begin position="782"/>
        <end position="793"/>
    </location>
</feature>
<feature type="compositionally biased region" description="Low complexity" evidence="8">
    <location>
        <begin position="564"/>
        <end position="605"/>
    </location>
</feature>
<dbReference type="RefSeq" id="XP_057412538.1">
    <property type="nucleotide sequence ID" value="XM_057556555.1"/>
</dbReference>
<comment type="subunit">
    <text evidence="5">PP1 comprises a catalytic subunit, and one or several targeting or regulatory subunits.</text>
</comment>
<comment type="subcellular location">
    <subcellularLocation>
        <location evidence="1">Cytoplasm</location>
        <location evidence="1">Cytoskeleton</location>
        <location evidence="1">Stress fiber</location>
    </subcellularLocation>
</comment>
<feature type="coiled-coil region" evidence="7">
    <location>
        <begin position="877"/>
        <end position="958"/>
    </location>
</feature>
<feature type="compositionally biased region" description="Basic and acidic residues" evidence="8">
    <location>
        <begin position="659"/>
        <end position="708"/>
    </location>
</feature>
<feature type="repeat" description="ANK" evidence="6">
    <location>
        <begin position="105"/>
        <end position="137"/>
    </location>
</feature>
<evidence type="ECO:0000256" key="3">
    <source>
        <dbReference type="ARBA" id="ARBA00022737"/>
    </source>
</evidence>
<feature type="compositionally biased region" description="Basic residues" evidence="8">
    <location>
        <begin position="624"/>
        <end position="634"/>
    </location>
</feature>
<keyword evidence="7" id="KW-0175">Coiled coil</keyword>
<reference evidence="11" key="1">
    <citation type="submission" date="2025-08" db="UniProtKB">
        <authorList>
            <consortium name="RefSeq"/>
        </authorList>
    </citation>
    <scope>IDENTIFICATION</scope>
</reference>
<name>A0ABM3UDY0_BALAC</name>
<feature type="compositionally biased region" description="Low complexity" evidence="8">
    <location>
        <begin position="385"/>
        <end position="402"/>
    </location>
</feature>
<feature type="compositionally biased region" description="Basic and acidic residues" evidence="8">
    <location>
        <begin position="422"/>
        <end position="432"/>
    </location>
</feature>
<feature type="region of interest" description="Disordered" evidence="8">
    <location>
        <begin position="290"/>
        <end position="867"/>
    </location>
</feature>
<feature type="compositionally biased region" description="Basic and acidic residues" evidence="8">
    <location>
        <begin position="755"/>
        <end position="781"/>
    </location>
</feature>
<dbReference type="InterPro" id="IPR031775">
    <property type="entry name" value="PRKG1_interact"/>
</dbReference>
<dbReference type="SUPFAM" id="SSF48403">
    <property type="entry name" value="Ankyrin repeat"/>
    <property type="match status" value="1"/>
</dbReference>
<protein>
    <recommendedName>
        <fullName evidence="5">Protein phosphatase 1 regulatory subunit</fullName>
    </recommendedName>
</protein>
<evidence type="ECO:0000256" key="4">
    <source>
        <dbReference type="ARBA" id="ARBA00023043"/>
    </source>
</evidence>
<feature type="compositionally biased region" description="Low complexity" evidence="8">
    <location>
        <begin position="469"/>
        <end position="480"/>
    </location>
</feature>
<dbReference type="InterPro" id="IPR051226">
    <property type="entry name" value="PP1_Regulatory_Subunit"/>
</dbReference>
<evidence type="ECO:0000313" key="11">
    <source>
        <dbReference type="RefSeq" id="XP_057412538.1"/>
    </source>
</evidence>
<feature type="compositionally biased region" description="Polar residues" evidence="8">
    <location>
        <begin position="737"/>
        <end position="751"/>
    </location>
</feature>
<dbReference type="Pfam" id="PF12796">
    <property type="entry name" value="Ank_2"/>
    <property type="match status" value="2"/>
</dbReference>
<feature type="repeat" description="ANK" evidence="6">
    <location>
        <begin position="231"/>
        <end position="263"/>
    </location>
</feature>
<gene>
    <name evidence="11" type="primary">PPP1R12A</name>
</gene>
<feature type="compositionally biased region" description="Low complexity" evidence="8">
    <location>
        <begin position="714"/>
        <end position="736"/>
    </location>
</feature>
<feature type="compositionally biased region" description="Acidic residues" evidence="8">
    <location>
        <begin position="802"/>
        <end position="816"/>
    </location>
</feature>
<dbReference type="PRINTS" id="PR01415">
    <property type="entry name" value="ANKYRIN"/>
</dbReference>
<dbReference type="Gene3D" id="6.10.250.1820">
    <property type="match status" value="1"/>
</dbReference>
<feature type="compositionally biased region" description="Basic and acidic residues" evidence="8">
    <location>
        <begin position="481"/>
        <end position="491"/>
    </location>
</feature>
<proteinExistence type="predicted"/>
<evidence type="ECO:0000256" key="5">
    <source>
        <dbReference type="PIRNR" id="PIRNR038141"/>
    </source>
</evidence>
<dbReference type="PANTHER" id="PTHR24179">
    <property type="entry name" value="PROTEIN PHOSPHATASE 1 REGULATORY SUBUNIT 12"/>
    <property type="match status" value="1"/>
</dbReference>
<dbReference type="InterPro" id="IPR017401">
    <property type="entry name" value="MYPT1/MYPT2/Mbs85"/>
</dbReference>
<keyword evidence="10" id="KW-1185">Reference proteome</keyword>
<organism evidence="10 11">
    <name type="scientific">Balaenoptera acutorostrata</name>
    <name type="common">Common minke whale</name>
    <name type="synonym">Balaena rostrata</name>
    <dbReference type="NCBI Taxonomy" id="9767"/>
    <lineage>
        <taxon>Eukaryota</taxon>
        <taxon>Metazoa</taxon>
        <taxon>Chordata</taxon>
        <taxon>Craniata</taxon>
        <taxon>Vertebrata</taxon>
        <taxon>Euteleostomi</taxon>
        <taxon>Mammalia</taxon>
        <taxon>Eutheria</taxon>
        <taxon>Laurasiatheria</taxon>
        <taxon>Artiodactyla</taxon>
        <taxon>Whippomorpha</taxon>
        <taxon>Cetacea</taxon>
        <taxon>Mysticeti</taxon>
        <taxon>Balaenopteridae</taxon>
        <taxon>Balaenoptera</taxon>
    </lineage>
</organism>
<evidence type="ECO:0000256" key="2">
    <source>
        <dbReference type="ARBA" id="ARBA00022490"/>
    </source>
</evidence>
<dbReference type="Pfam" id="PF15898">
    <property type="entry name" value="PRKG1_interact"/>
    <property type="match status" value="1"/>
</dbReference>
<keyword evidence="3" id="KW-0677">Repeat</keyword>
<feature type="compositionally biased region" description="Basic and acidic residues" evidence="8">
    <location>
        <begin position="614"/>
        <end position="623"/>
    </location>
</feature>